<organism evidence="1 2">
    <name type="scientific">Ornithinibacter aureus</name>
    <dbReference type="NCBI Taxonomy" id="622664"/>
    <lineage>
        <taxon>Bacteria</taxon>
        <taxon>Bacillati</taxon>
        <taxon>Actinomycetota</taxon>
        <taxon>Actinomycetes</taxon>
        <taxon>Micrococcales</taxon>
        <taxon>Intrasporangiaceae</taxon>
        <taxon>Ornithinibacter</taxon>
    </lineage>
</organism>
<gene>
    <name evidence="1" type="ORF">GCM10023153_01800</name>
</gene>
<dbReference type="EMBL" id="BAABFX010000008">
    <property type="protein sequence ID" value="GAA4387426.1"/>
    <property type="molecule type" value="Genomic_DNA"/>
</dbReference>
<reference evidence="2" key="1">
    <citation type="journal article" date="2019" name="Int. J. Syst. Evol. Microbiol.">
        <title>The Global Catalogue of Microorganisms (GCM) 10K type strain sequencing project: providing services to taxonomists for standard genome sequencing and annotation.</title>
        <authorList>
            <consortium name="The Broad Institute Genomics Platform"/>
            <consortium name="The Broad Institute Genome Sequencing Center for Infectious Disease"/>
            <person name="Wu L."/>
            <person name="Ma J."/>
        </authorList>
    </citation>
    <scope>NUCLEOTIDE SEQUENCE [LARGE SCALE GENOMIC DNA]</scope>
    <source>
        <strain evidence="2">JCM 17738</strain>
    </source>
</reference>
<comment type="caution">
    <text evidence="1">The sequence shown here is derived from an EMBL/GenBank/DDBJ whole genome shotgun (WGS) entry which is preliminary data.</text>
</comment>
<evidence type="ECO:0008006" key="3">
    <source>
        <dbReference type="Google" id="ProtNLM"/>
    </source>
</evidence>
<evidence type="ECO:0000313" key="2">
    <source>
        <dbReference type="Proteomes" id="UP001500390"/>
    </source>
</evidence>
<evidence type="ECO:0000313" key="1">
    <source>
        <dbReference type="EMBL" id="GAA4387426.1"/>
    </source>
</evidence>
<keyword evidence="2" id="KW-1185">Reference proteome</keyword>
<dbReference type="Proteomes" id="UP001500390">
    <property type="component" value="Unassembled WGS sequence"/>
</dbReference>
<protein>
    <recommendedName>
        <fullName evidence="3">MmcQ/YjbR family DNA-binding protein</fullName>
    </recommendedName>
</protein>
<sequence>MTSSPAELFDRLAVEFVAAHPGLRRNTRGSLVTHGAVRAMTSRGRVVVRLTSERAEEVRASGEGAAYKGQPNRWVELAADLPHERVAALVAEACEL</sequence>
<name>A0ABP8J9W7_9MICO</name>
<accession>A0ABP8J9W7</accession>
<dbReference type="RefSeq" id="WP_159899396.1">
    <property type="nucleotide sequence ID" value="NZ_BAABFX010000008.1"/>
</dbReference>
<proteinExistence type="predicted"/>